<keyword evidence="2" id="KW-1003">Cell membrane</keyword>
<evidence type="ECO:0000313" key="4">
    <source>
        <dbReference type="EMBL" id="MBK0331849.1"/>
    </source>
</evidence>
<reference evidence="4 5" key="1">
    <citation type="submission" date="2020-12" db="EMBL/GenBank/DDBJ databases">
        <title>Brachybacterium sp. MASK1Z-5, whole genome shotgun sequence.</title>
        <authorList>
            <person name="Tuo L."/>
        </authorList>
    </citation>
    <scope>NUCLEOTIDE SEQUENCE [LARGE SCALE GENOMIC DNA]</scope>
    <source>
        <strain evidence="4 5">MASK1Z-5</strain>
    </source>
</reference>
<keyword evidence="5" id="KW-1185">Reference proteome</keyword>
<evidence type="ECO:0000256" key="1">
    <source>
        <dbReference type="ARBA" id="ARBA00010692"/>
    </source>
</evidence>
<keyword evidence="3" id="KW-1133">Transmembrane helix</keyword>
<accession>A0ABS1BB15</accession>
<comment type="subcellular location">
    <subcellularLocation>
        <location evidence="2">Cell membrane</location>
        <topology evidence="2">Multi-pass membrane protein</topology>
    </subcellularLocation>
</comment>
<keyword evidence="2 3" id="KW-0472">Membrane</keyword>
<feature type="transmembrane region" description="Helical" evidence="3">
    <location>
        <begin position="179"/>
        <end position="207"/>
    </location>
</feature>
<dbReference type="Pfam" id="PF02632">
    <property type="entry name" value="BioY"/>
    <property type="match status" value="1"/>
</dbReference>
<feature type="transmembrane region" description="Helical" evidence="3">
    <location>
        <begin position="116"/>
        <end position="133"/>
    </location>
</feature>
<dbReference type="PANTHER" id="PTHR34295">
    <property type="entry name" value="BIOTIN TRANSPORTER BIOY"/>
    <property type="match status" value="1"/>
</dbReference>
<organism evidence="4 5">
    <name type="scientific">Brachybacterium halotolerans</name>
    <dbReference type="NCBI Taxonomy" id="2795215"/>
    <lineage>
        <taxon>Bacteria</taxon>
        <taxon>Bacillati</taxon>
        <taxon>Actinomycetota</taxon>
        <taxon>Actinomycetes</taxon>
        <taxon>Micrococcales</taxon>
        <taxon>Dermabacteraceae</taxon>
        <taxon>Brachybacterium</taxon>
    </lineage>
</organism>
<dbReference type="InterPro" id="IPR003784">
    <property type="entry name" value="BioY"/>
</dbReference>
<dbReference type="PANTHER" id="PTHR34295:SF1">
    <property type="entry name" value="BIOTIN TRANSPORTER BIOY"/>
    <property type="match status" value="1"/>
</dbReference>
<comment type="caution">
    <text evidence="4">The sequence shown here is derived from an EMBL/GenBank/DDBJ whole genome shotgun (WGS) entry which is preliminary data.</text>
</comment>
<comment type="similarity">
    <text evidence="1 2">Belongs to the BioY family.</text>
</comment>
<feature type="transmembrane region" description="Helical" evidence="3">
    <location>
        <begin position="61"/>
        <end position="80"/>
    </location>
</feature>
<sequence length="219" mass="22333">MAARPFPGRRSPVTAAALSPRHPVLADALNRHRSLGIDAALVVAGAAIVALLAQVEIPLPVVPITGQTLGVLLVGAALGARRGAAALTAYMVAGLAGAPVFAGFSGSLAAVMTPSFGFILGFIPAAYLAGWFAERSWDRRSWKAFAGFAAASVVPFLVGVPYMAWILNAVMGASADLGQILALGVTPFIAGGVVKAAIAAVAIPLAWRGVRAIDRSQRD</sequence>
<evidence type="ECO:0000256" key="3">
    <source>
        <dbReference type="SAM" id="Phobius"/>
    </source>
</evidence>
<evidence type="ECO:0000256" key="2">
    <source>
        <dbReference type="PIRNR" id="PIRNR016661"/>
    </source>
</evidence>
<dbReference type="Gene3D" id="1.10.1760.20">
    <property type="match status" value="1"/>
</dbReference>
<protein>
    <recommendedName>
        <fullName evidence="2">Biotin transporter</fullName>
    </recommendedName>
</protein>
<dbReference type="EMBL" id="JAEDAJ010000005">
    <property type="protein sequence ID" value="MBK0331849.1"/>
    <property type="molecule type" value="Genomic_DNA"/>
</dbReference>
<evidence type="ECO:0000313" key="5">
    <source>
        <dbReference type="Proteomes" id="UP000612352"/>
    </source>
</evidence>
<feature type="transmembrane region" description="Helical" evidence="3">
    <location>
        <begin position="35"/>
        <end position="55"/>
    </location>
</feature>
<gene>
    <name evidence="4" type="ORF">I8D64_10575</name>
</gene>
<keyword evidence="2" id="KW-0813">Transport</keyword>
<feature type="transmembrane region" description="Helical" evidence="3">
    <location>
        <begin position="87"/>
        <end position="110"/>
    </location>
</feature>
<name>A0ABS1BB15_9MICO</name>
<keyword evidence="3" id="KW-0812">Transmembrane</keyword>
<dbReference type="Proteomes" id="UP000612352">
    <property type="component" value="Unassembled WGS sequence"/>
</dbReference>
<feature type="transmembrane region" description="Helical" evidence="3">
    <location>
        <begin position="145"/>
        <end position="167"/>
    </location>
</feature>
<proteinExistence type="inferred from homology"/>
<dbReference type="PIRSF" id="PIRSF016661">
    <property type="entry name" value="BioY"/>
    <property type="match status" value="1"/>
</dbReference>